<proteinExistence type="predicted"/>
<protein>
    <submittedName>
        <fullName evidence="1">Uncharacterized protein</fullName>
    </submittedName>
</protein>
<comment type="caution">
    <text evidence="1">The sequence shown here is derived from an EMBL/GenBank/DDBJ whole genome shotgun (WGS) entry which is preliminary data.</text>
</comment>
<organism evidence="1 2">
    <name type="scientific">Chaenocephalus aceratus</name>
    <name type="common">Blackfin icefish</name>
    <name type="synonym">Chaenichthys aceratus</name>
    <dbReference type="NCBI Taxonomy" id="36190"/>
    <lineage>
        <taxon>Eukaryota</taxon>
        <taxon>Metazoa</taxon>
        <taxon>Chordata</taxon>
        <taxon>Craniata</taxon>
        <taxon>Vertebrata</taxon>
        <taxon>Euteleostomi</taxon>
        <taxon>Actinopterygii</taxon>
        <taxon>Neopterygii</taxon>
        <taxon>Teleostei</taxon>
        <taxon>Neoteleostei</taxon>
        <taxon>Acanthomorphata</taxon>
        <taxon>Eupercaria</taxon>
        <taxon>Perciformes</taxon>
        <taxon>Notothenioidei</taxon>
        <taxon>Channichthyidae</taxon>
        <taxon>Chaenocephalus</taxon>
    </lineage>
</organism>
<evidence type="ECO:0000313" key="2">
    <source>
        <dbReference type="Proteomes" id="UP001057452"/>
    </source>
</evidence>
<accession>A0ACB9W9H4</accession>
<gene>
    <name evidence="1" type="ORF">KUCAC02_018532</name>
</gene>
<keyword evidence="2" id="KW-1185">Reference proteome</keyword>
<reference evidence="1" key="1">
    <citation type="submission" date="2022-05" db="EMBL/GenBank/DDBJ databases">
        <title>Chromosome-level genome of Chaenocephalus aceratus.</title>
        <authorList>
            <person name="Park H."/>
        </authorList>
    </citation>
    <scope>NUCLEOTIDE SEQUENCE</scope>
    <source>
        <strain evidence="1">KU_202001</strain>
    </source>
</reference>
<dbReference type="EMBL" id="CM043801">
    <property type="protein sequence ID" value="KAI4809664.1"/>
    <property type="molecule type" value="Genomic_DNA"/>
</dbReference>
<evidence type="ECO:0000313" key="1">
    <source>
        <dbReference type="EMBL" id="KAI4809664.1"/>
    </source>
</evidence>
<sequence length="779" mass="85411">MAALMTLSQLTNGSPAYEGYYRQLDPGNTGRVSAGDAAQFLKKSGLSDSTLGKIWDLADSERKGYLDRRGFFVALRLVASAQGGNDISLNNLNQHLAAPKFKDTNSPLLTISTTGPESQWAIRPDEKGKFEGIFESLCPLNGLLPGDKVRPVLINSKLPLDALGKIWDLSDVDKDGQLDKDEFTVAMHLVYRAMENEPVPATLPTSLIPPSKRKKSASAMPGAVAVLPALSGFMAGAAPLKDSQRSTPPLGRASPLITSNLNLSPKHSFKSSSQPEVNWVVPLADRGRYDEIFKTIDGDNDGLINGTEVIEIFMQSSLSQTMLAQIWGLADTKQTGKLNQEQFSLAMYLIQQKVTKGIDPPSTLTADMIPPSERTAASSFAGLMSAGRPDLAALANVRRDSNSSTGSVDLTGIKELDDLSQEIAQLQREKFILEQEIRENEEAIRQQNSDVQDMQSGLDRESSSLQELDSQKQDAQERLGEMDQQRSKLEGMLNDVKQKCQDETQMISSLQSQIRSQESDHRSQEDEMSRTKMDLSRLQDEEAMLEQSLLSGRVQLDSITKSLKTTQEEINQARSKLSLIQDNQNEVTKTIEQYNSALSDINGGNFNNLPDLSEGFAEKENGGFRSAQGSLKSRIAMFNNSIAKEPPADPFQTEDPFKSDPFQDPFGADPFKESDPFKGTSSEDFFKRTEKSNLFGSSDSFSRKPTPPAKPSALSSDSFTSNSPKPDVFGTADPFGGNSFGSKGSGFADFSEMSKKSDNPVLHQRKNVPNRPAPPYVWK</sequence>
<dbReference type="Proteomes" id="UP001057452">
    <property type="component" value="Chromosome 17"/>
</dbReference>
<name>A0ACB9W9H4_CHAAC</name>